<keyword evidence="2" id="KW-1185">Reference proteome</keyword>
<evidence type="ECO:0000313" key="1">
    <source>
        <dbReference type="EMBL" id="KAK3691574.1"/>
    </source>
</evidence>
<dbReference type="EMBL" id="JAUTXU010000263">
    <property type="protein sequence ID" value="KAK3691574.1"/>
    <property type="molecule type" value="Genomic_DNA"/>
</dbReference>
<proteinExistence type="predicted"/>
<reference evidence="1" key="1">
    <citation type="submission" date="2023-07" db="EMBL/GenBank/DDBJ databases">
        <title>Black Yeasts Isolated from many extreme environments.</title>
        <authorList>
            <person name="Coleine C."/>
            <person name="Stajich J.E."/>
            <person name="Selbmann L."/>
        </authorList>
    </citation>
    <scope>NUCLEOTIDE SEQUENCE</scope>
    <source>
        <strain evidence="1">CCFEE 5714</strain>
    </source>
</reference>
<gene>
    <name evidence="1" type="ORF">LTR37_018583</name>
</gene>
<sequence>MGSLSNTEIGIPVIDLSSSNRDAPSQLLDAATKYGFVFIENNDVGVPTRDISDMFNLSESFFAAPVEEKQKISIASNQAGKNHGWLSRGIEKLDPATQQRADVKEALNIGEQKNGELQQPMTELLEPHIRDIKRFQDSCHKFCQRIFERLAEGLDIEISWFTSRHDRTKGPSGTVLRLLYYPHVGDLEDFDLRAGAHSDFGSITLLFQLPGQPGLEIKTPSGEWAAVAIDPHSNMDRNAQTNRTLPILVNIGDLLEDWTGGLLKSTVHRVIFPQSEEKSDRYSIAYFCHPLDDAELAPVPSKAVQDHATRTGKRNTRDGKVLTAKDHLMERLEATYSIK</sequence>
<name>A0ACC3MGX5_9PEZI</name>
<dbReference type="Proteomes" id="UP001281147">
    <property type="component" value="Unassembled WGS sequence"/>
</dbReference>
<evidence type="ECO:0000313" key="2">
    <source>
        <dbReference type="Proteomes" id="UP001281147"/>
    </source>
</evidence>
<accession>A0ACC3MGX5</accession>
<organism evidence="1 2">
    <name type="scientific">Vermiconidia calcicola</name>
    <dbReference type="NCBI Taxonomy" id="1690605"/>
    <lineage>
        <taxon>Eukaryota</taxon>
        <taxon>Fungi</taxon>
        <taxon>Dikarya</taxon>
        <taxon>Ascomycota</taxon>
        <taxon>Pezizomycotina</taxon>
        <taxon>Dothideomycetes</taxon>
        <taxon>Dothideomycetidae</taxon>
        <taxon>Mycosphaerellales</taxon>
        <taxon>Extremaceae</taxon>
        <taxon>Vermiconidia</taxon>
    </lineage>
</organism>
<comment type="caution">
    <text evidence="1">The sequence shown here is derived from an EMBL/GenBank/DDBJ whole genome shotgun (WGS) entry which is preliminary data.</text>
</comment>
<protein>
    <submittedName>
        <fullName evidence="1">Uncharacterized protein</fullName>
    </submittedName>
</protein>